<comment type="subcellular location">
    <subcellularLocation>
        <location evidence="1">Membrane</location>
        <topology evidence="1">Multi-pass membrane protein</topology>
    </subcellularLocation>
</comment>
<gene>
    <name evidence="6" type="ORF">DFR31_0099</name>
</gene>
<evidence type="ECO:0000256" key="1">
    <source>
        <dbReference type="ARBA" id="ARBA00004141"/>
    </source>
</evidence>
<evidence type="ECO:0000256" key="3">
    <source>
        <dbReference type="ARBA" id="ARBA00022989"/>
    </source>
</evidence>
<dbReference type="PANTHER" id="PTHR36926">
    <property type="entry name" value="COLICIN V PRODUCTION PROTEIN"/>
    <property type="match status" value="1"/>
</dbReference>
<evidence type="ECO:0000256" key="5">
    <source>
        <dbReference type="SAM" id="Phobius"/>
    </source>
</evidence>
<keyword evidence="4 5" id="KW-0472">Membrane</keyword>
<dbReference type="EMBL" id="RCDA01000001">
    <property type="protein sequence ID" value="RLK50209.1"/>
    <property type="molecule type" value="Genomic_DNA"/>
</dbReference>
<keyword evidence="3 5" id="KW-1133">Transmembrane helix</keyword>
<protein>
    <submittedName>
        <fullName evidence="6">Membrane protein required for colicin V production</fullName>
    </submittedName>
</protein>
<evidence type="ECO:0000313" key="6">
    <source>
        <dbReference type="EMBL" id="RLK50209.1"/>
    </source>
</evidence>
<feature type="transmembrane region" description="Helical" evidence="5">
    <location>
        <begin position="31"/>
        <end position="49"/>
    </location>
</feature>
<organism evidence="6 7">
    <name type="scientific">Alkalispirillum mobile</name>
    <dbReference type="NCBI Taxonomy" id="85925"/>
    <lineage>
        <taxon>Bacteria</taxon>
        <taxon>Pseudomonadati</taxon>
        <taxon>Pseudomonadota</taxon>
        <taxon>Gammaproteobacteria</taxon>
        <taxon>Chromatiales</taxon>
        <taxon>Ectothiorhodospiraceae</taxon>
        <taxon>Alkalispirillum</taxon>
    </lineage>
</organism>
<keyword evidence="7" id="KW-1185">Reference proteome</keyword>
<feature type="transmembrane region" description="Helical" evidence="5">
    <location>
        <begin position="6"/>
        <end position="24"/>
    </location>
</feature>
<dbReference type="AlphaFoldDB" id="A0A498C5D9"/>
<evidence type="ECO:0000313" key="7">
    <source>
        <dbReference type="Proteomes" id="UP000275461"/>
    </source>
</evidence>
<dbReference type="Pfam" id="PF02674">
    <property type="entry name" value="Colicin_V"/>
    <property type="match status" value="1"/>
</dbReference>
<feature type="transmembrane region" description="Helical" evidence="5">
    <location>
        <begin position="61"/>
        <end position="88"/>
    </location>
</feature>
<feature type="transmembrane region" description="Helical" evidence="5">
    <location>
        <begin position="100"/>
        <end position="123"/>
    </location>
</feature>
<dbReference type="OrthoDB" id="9810601at2"/>
<comment type="caution">
    <text evidence="6">The sequence shown here is derived from an EMBL/GenBank/DDBJ whole genome shotgun (WGS) entry which is preliminary data.</text>
</comment>
<reference evidence="6 7" key="1">
    <citation type="submission" date="2018-10" db="EMBL/GenBank/DDBJ databases">
        <title>Genomic Encyclopedia of Type Strains, Phase IV (KMG-IV): sequencing the most valuable type-strain genomes for metagenomic binning, comparative biology and taxonomic classification.</title>
        <authorList>
            <person name="Goeker M."/>
        </authorList>
    </citation>
    <scope>NUCLEOTIDE SEQUENCE [LARGE SCALE GENOMIC DNA]</scope>
    <source>
        <strain evidence="6 7">DSM 12769</strain>
    </source>
</reference>
<sequence length="197" mass="20975">MNWLDIAILGVVGVSALLSLIRGLSREVVSLLAWVLAIWAGLVLAAPASEFLSSWIDSPTLRLGAAFVGVFVLVLLVGALVNLLIGKLVGATGFSGTDRLLGMIFGVLRGLVVVALVMLILGLSPMPQERVWQESVMIQGMEPWVCRVGADGWMDRLLALGGPDEALLPEETYWQTYCAGDEPGIPPADAVIVPEEI</sequence>
<evidence type="ECO:0000256" key="4">
    <source>
        <dbReference type="ARBA" id="ARBA00023136"/>
    </source>
</evidence>
<dbReference type="InterPro" id="IPR003825">
    <property type="entry name" value="Colicin-V_CvpA"/>
</dbReference>
<proteinExistence type="predicted"/>
<accession>A0A498C5D9</accession>
<dbReference type="GO" id="GO:0016020">
    <property type="term" value="C:membrane"/>
    <property type="evidence" value="ECO:0007669"/>
    <property type="project" value="UniProtKB-SubCell"/>
</dbReference>
<dbReference type="PANTHER" id="PTHR36926:SF1">
    <property type="entry name" value="COLICIN V PRODUCTION PROTEIN"/>
    <property type="match status" value="1"/>
</dbReference>
<dbReference type="Proteomes" id="UP000275461">
    <property type="component" value="Unassembled WGS sequence"/>
</dbReference>
<dbReference type="GO" id="GO:0009403">
    <property type="term" value="P:toxin biosynthetic process"/>
    <property type="evidence" value="ECO:0007669"/>
    <property type="project" value="InterPro"/>
</dbReference>
<name>A0A498C5D9_9GAMM</name>
<evidence type="ECO:0000256" key="2">
    <source>
        <dbReference type="ARBA" id="ARBA00022692"/>
    </source>
</evidence>
<keyword evidence="2 5" id="KW-0812">Transmembrane</keyword>
<dbReference type="RefSeq" id="WP_121440715.1">
    <property type="nucleotide sequence ID" value="NZ_RCDA01000001.1"/>
</dbReference>
<dbReference type="InterPro" id="IPR052719">
    <property type="entry name" value="CvpA-like"/>
</dbReference>